<proteinExistence type="predicted"/>
<evidence type="ECO:0000313" key="2">
    <source>
        <dbReference type="Proteomes" id="UP000487649"/>
    </source>
</evidence>
<accession>A0A173UFR1</accession>
<sequence>MRRPFLPVLIVILISAVGIFFALTYKIPEVQVFQMYQHLDQEIVTCEKQNTNTLEDNLNALQASVSSLISAGQTYDGSADLTELFESFNTQYNMLKQYNESVATCISSAIEKTNFEQIEKVIKKLPTDLQTLGHDMTSLQKERTTKLTALEAQLSSLVDTLSNFEEMFYNTKTSEAVQYFQSVNVAFSEVQTLHTDYMTTVEAYYTAKTAYYESIANKGTLDYIFKK</sequence>
<name>A0A173UFR1_9FIRM</name>
<organism evidence="1 2">
    <name type="scientific">Turicibacter sanguinis</name>
    <dbReference type="NCBI Taxonomy" id="154288"/>
    <lineage>
        <taxon>Bacteria</taxon>
        <taxon>Bacillati</taxon>
        <taxon>Bacillota</taxon>
        <taxon>Erysipelotrichia</taxon>
        <taxon>Erysipelotrichales</taxon>
        <taxon>Turicibacteraceae</taxon>
        <taxon>Turicibacter</taxon>
    </lineage>
</organism>
<dbReference type="AlphaFoldDB" id="A0A173UFR1"/>
<dbReference type="OrthoDB" id="1655397at2"/>
<evidence type="ECO:0000313" key="1">
    <source>
        <dbReference type="EMBL" id="MTK20908.1"/>
    </source>
</evidence>
<dbReference type="RefSeq" id="WP_006785167.1">
    <property type="nucleotide sequence ID" value="NZ_CAUWFM010000003.1"/>
</dbReference>
<dbReference type="Proteomes" id="UP000487649">
    <property type="component" value="Unassembled WGS sequence"/>
</dbReference>
<gene>
    <name evidence="1" type="ORF">GMA92_05680</name>
</gene>
<protein>
    <submittedName>
        <fullName evidence="1">Uncharacterized protein</fullName>
    </submittedName>
</protein>
<comment type="caution">
    <text evidence="1">The sequence shown here is derived from an EMBL/GenBank/DDBJ whole genome shotgun (WGS) entry which is preliminary data.</text>
</comment>
<dbReference type="EMBL" id="WMQE01000009">
    <property type="protein sequence ID" value="MTK20908.1"/>
    <property type="molecule type" value="Genomic_DNA"/>
</dbReference>
<reference evidence="1 2" key="1">
    <citation type="journal article" date="2019" name="Nat. Med.">
        <title>A library of human gut bacterial isolates paired with longitudinal multiomics data enables mechanistic microbiome research.</title>
        <authorList>
            <person name="Poyet M."/>
            <person name="Groussin M."/>
            <person name="Gibbons S.M."/>
            <person name="Avila-Pacheco J."/>
            <person name="Jiang X."/>
            <person name="Kearney S.M."/>
            <person name="Perrotta A.R."/>
            <person name="Berdy B."/>
            <person name="Zhao S."/>
            <person name="Lieberman T.D."/>
            <person name="Swanson P.K."/>
            <person name="Smith M."/>
            <person name="Roesemann S."/>
            <person name="Alexander J.E."/>
            <person name="Rich S.A."/>
            <person name="Livny J."/>
            <person name="Vlamakis H."/>
            <person name="Clish C."/>
            <person name="Bullock K."/>
            <person name="Deik A."/>
            <person name="Scott J."/>
            <person name="Pierce K.A."/>
            <person name="Xavier R.J."/>
            <person name="Alm E.J."/>
        </authorList>
    </citation>
    <scope>NUCLEOTIDE SEQUENCE [LARGE SCALE GENOMIC DNA]</scope>
    <source>
        <strain evidence="1 2">BIOML-A198</strain>
    </source>
</reference>